<feature type="transmembrane region" description="Helical" evidence="12">
    <location>
        <begin position="281"/>
        <end position="303"/>
    </location>
</feature>
<feature type="transmembrane region" description="Helical" evidence="12">
    <location>
        <begin position="244"/>
        <end position="261"/>
    </location>
</feature>
<feature type="transmembrane region" description="Helical" evidence="12">
    <location>
        <begin position="168"/>
        <end position="186"/>
    </location>
</feature>
<organism evidence="14 15">
    <name type="scientific">Hapsidospora chrysogenum (strain ATCC 11550 / CBS 779.69 / DSM 880 / IAM 14645 / JCM 23072 / IMI 49137)</name>
    <name type="common">Acremonium chrysogenum</name>
    <dbReference type="NCBI Taxonomy" id="857340"/>
    <lineage>
        <taxon>Eukaryota</taxon>
        <taxon>Fungi</taxon>
        <taxon>Dikarya</taxon>
        <taxon>Ascomycota</taxon>
        <taxon>Pezizomycotina</taxon>
        <taxon>Sordariomycetes</taxon>
        <taxon>Hypocreomycetidae</taxon>
        <taxon>Hypocreales</taxon>
        <taxon>Bionectriaceae</taxon>
        <taxon>Hapsidospora</taxon>
    </lineage>
</organism>
<evidence type="ECO:0000256" key="13">
    <source>
        <dbReference type="SAM" id="MobiDB-lite"/>
    </source>
</evidence>
<feature type="compositionally biased region" description="Polar residues" evidence="13">
    <location>
        <begin position="375"/>
        <end position="386"/>
    </location>
</feature>
<comment type="subunit">
    <text evidence="4 12">Homooligomer.</text>
</comment>
<keyword evidence="8 12" id="KW-1133">Transmembrane helix</keyword>
<keyword evidence="6 12" id="KW-0762">Sugar transport</keyword>
<evidence type="ECO:0000256" key="6">
    <source>
        <dbReference type="ARBA" id="ARBA00022597"/>
    </source>
</evidence>
<keyword evidence="12" id="KW-0256">Endoplasmic reticulum</keyword>
<evidence type="ECO:0000256" key="3">
    <source>
        <dbReference type="ARBA" id="ARBA00010425"/>
    </source>
</evidence>
<evidence type="ECO:0000256" key="9">
    <source>
        <dbReference type="ARBA" id="ARBA00023034"/>
    </source>
</evidence>
<comment type="similarity">
    <text evidence="3 12">Belongs to the TPT transporter family. SLC35D subfamily.</text>
</comment>
<dbReference type="GO" id="GO:0055085">
    <property type="term" value="P:transmembrane transport"/>
    <property type="evidence" value="ECO:0007669"/>
    <property type="project" value="InterPro"/>
</dbReference>
<keyword evidence="5 12" id="KW-0813">Transport</keyword>
<dbReference type="InterPro" id="IPR013657">
    <property type="entry name" value="SCL35B1-4/HUT1"/>
</dbReference>
<keyword evidence="9 12" id="KW-0333">Golgi apparatus</keyword>
<feature type="transmembrane region" description="Helical" evidence="12">
    <location>
        <begin position="310"/>
        <end position="330"/>
    </location>
</feature>
<evidence type="ECO:0000256" key="7">
    <source>
        <dbReference type="ARBA" id="ARBA00022692"/>
    </source>
</evidence>
<dbReference type="GO" id="GO:0030659">
    <property type="term" value="C:cytoplasmic vesicle membrane"/>
    <property type="evidence" value="ECO:0007669"/>
    <property type="project" value="UniProtKB-SubCell"/>
</dbReference>
<dbReference type="NCBIfam" id="TIGR00803">
    <property type="entry name" value="nst"/>
    <property type="match status" value="1"/>
</dbReference>
<dbReference type="InterPro" id="IPR037185">
    <property type="entry name" value="EmrE-like"/>
</dbReference>
<protein>
    <recommendedName>
        <fullName evidence="12">GDP-mannose transporter</fullName>
        <shortName evidence="12">GMT</shortName>
    </recommendedName>
</protein>
<dbReference type="EMBL" id="JPKY01000077">
    <property type="protein sequence ID" value="KFH43114.1"/>
    <property type="molecule type" value="Genomic_DNA"/>
</dbReference>
<feature type="transmembrane region" description="Helical" evidence="12">
    <location>
        <begin position="79"/>
        <end position="99"/>
    </location>
</feature>
<feature type="transmembrane region" description="Helical" evidence="12">
    <location>
        <begin position="53"/>
        <end position="73"/>
    </location>
</feature>
<evidence type="ECO:0000256" key="10">
    <source>
        <dbReference type="ARBA" id="ARBA00023136"/>
    </source>
</evidence>
<dbReference type="AlphaFoldDB" id="A0A086T182"/>
<accession>A0A086T182</accession>
<dbReference type="SUPFAM" id="SSF103481">
    <property type="entry name" value="Multidrug resistance efflux transporter EmrE"/>
    <property type="match status" value="1"/>
</dbReference>
<dbReference type="InterPro" id="IPR050186">
    <property type="entry name" value="TPT_transporter"/>
</dbReference>
<reference evidence="15" key="1">
    <citation type="journal article" date="2014" name="Genome Announc.">
        <title>Genome sequence and annotation of Acremonium chrysogenum, producer of the beta-lactam antibiotic cephalosporin C.</title>
        <authorList>
            <person name="Terfehr D."/>
            <person name="Dahlmann T.A."/>
            <person name="Specht T."/>
            <person name="Zadra I."/>
            <person name="Kuernsteiner H."/>
            <person name="Kueck U."/>
        </authorList>
    </citation>
    <scope>NUCLEOTIDE SEQUENCE [LARGE SCALE GENOMIC DNA]</scope>
    <source>
        <strain evidence="15">ATCC 11550 / CBS 779.69 / DSM 880 / IAM 14645 / JCM 23072 / IMI 49137</strain>
    </source>
</reference>
<evidence type="ECO:0000256" key="1">
    <source>
        <dbReference type="ARBA" id="ARBA00003420"/>
    </source>
</evidence>
<dbReference type="GO" id="GO:0005789">
    <property type="term" value="C:endoplasmic reticulum membrane"/>
    <property type="evidence" value="ECO:0007669"/>
    <property type="project" value="UniProtKB-SubCell"/>
</dbReference>
<keyword evidence="7 12" id="KW-0812">Transmembrane</keyword>
<keyword evidence="10 12" id="KW-0472">Membrane</keyword>
<evidence type="ECO:0000313" key="14">
    <source>
        <dbReference type="EMBL" id="KFH43114.1"/>
    </source>
</evidence>
<proteinExistence type="inferred from homology"/>
<evidence type="ECO:0000256" key="11">
    <source>
        <dbReference type="ARBA" id="ARBA00023329"/>
    </source>
</evidence>
<evidence type="ECO:0000256" key="4">
    <source>
        <dbReference type="ARBA" id="ARBA00011182"/>
    </source>
</evidence>
<gene>
    <name evidence="14" type="ORF">ACRE_061320</name>
</gene>
<dbReference type="OrthoDB" id="417037at2759"/>
<dbReference type="HOGENOM" id="CLU_025360_1_2_1"/>
<dbReference type="Proteomes" id="UP000029964">
    <property type="component" value="Unassembled WGS sequence"/>
</dbReference>
<sequence length="386" mass="41617">MAEKNGDDYVVRMPDGPFGRGSNGHFAPRASSTRPYNSRPALARLSKLDNSPIASVLAYCASSISMTIINKYVVSGQDWNVNFFYLTVQAFVCTGAIMASKQLGIINSLAPFDSDRFPVSVVLVGMIYTGTKALQFLSVPVYTIFKNLTIIVIAYGEVLWFGGSVSPLSLFSFGLMVLSSIVAAWADVQSAFAGDFGTGSAAAISTLNAGYAWMGLNVLCSASYVLGMRKVMKKMGFKDWDTMYYNNFLTIPVLLICGLLTEDWSVTNLARNFPPESRNRMILGMVYSGLGAIFISYCSAWCIRVTSSTTYSMVGALNKLPIAVCGLIFFSAPVTVGSVSAIIIGFVSGMVYALARVKQQNAPRNSLPTTRVPMSASSMSNRDANS</sequence>
<keyword evidence="11 12" id="KW-0968">Cytoplasmic vesicle</keyword>
<dbReference type="Pfam" id="PF08449">
    <property type="entry name" value="UAA"/>
    <property type="match status" value="1"/>
</dbReference>
<name>A0A086T182_HAPC1</name>
<comment type="subcellular location">
    <subcellularLocation>
        <location evidence="2 12">Cytoplasmic vesicle membrane</location>
        <topology evidence="2 12">Multi-pass membrane protein</topology>
    </subcellularLocation>
    <subcellularLocation>
        <location evidence="12">Golgi apparatus membrane</location>
        <topology evidence="12">Multi-pass membrane protein</topology>
    </subcellularLocation>
    <subcellularLocation>
        <location evidence="12">Endoplasmic reticulum membrane</location>
        <topology evidence="12">Multi-pass membrane protein</topology>
    </subcellularLocation>
</comment>
<keyword evidence="15" id="KW-1185">Reference proteome</keyword>
<feature type="transmembrane region" description="Helical" evidence="12">
    <location>
        <begin position="211"/>
        <end position="232"/>
    </location>
</feature>
<feature type="transmembrane region" description="Helical" evidence="12">
    <location>
        <begin position="144"/>
        <end position="161"/>
    </location>
</feature>
<dbReference type="PANTHER" id="PTHR11132">
    <property type="entry name" value="SOLUTE CARRIER FAMILY 35"/>
    <property type="match status" value="1"/>
</dbReference>
<feature type="region of interest" description="Disordered" evidence="13">
    <location>
        <begin position="364"/>
        <end position="386"/>
    </location>
</feature>
<evidence type="ECO:0000256" key="8">
    <source>
        <dbReference type="ARBA" id="ARBA00022989"/>
    </source>
</evidence>
<comment type="caution">
    <text evidence="14">The sequence shown here is derived from an EMBL/GenBank/DDBJ whole genome shotgun (WGS) entry which is preliminary data.</text>
</comment>
<feature type="transmembrane region" description="Helical" evidence="12">
    <location>
        <begin position="336"/>
        <end position="355"/>
    </location>
</feature>
<comment type="function">
    <text evidence="1 12">Involved in the import of GDP-mannose from the cytoplasm into the Golgi lumen.</text>
</comment>
<evidence type="ECO:0000256" key="5">
    <source>
        <dbReference type="ARBA" id="ARBA00022448"/>
    </source>
</evidence>
<evidence type="ECO:0000313" key="15">
    <source>
        <dbReference type="Proteomes" id="UP000029964"/>
    </source>
</evidence>
<dbReference type="GO" id="GO:0000139">
    <property type="term" value="C:Golgi membrane"/>
    <property type="evidence" value="ECO:0007669"/>
    <property type="project" value="UniProtKB-SubCell"/>
</dbReference>
<evidence type="ECO:0000256" key="12">
    <source>
        <dbReference type="RuleBase" id="RU367097"/>
    </source>
</evidence>
<evidence type="ECO:0000256" key="2">
    <source>
        <dbReference type="ARBA" id="ARBA00004439"/>
    </source>
</evidence>